<proteinExistence type="inferred from homology"/>
<comment type="similarity">
    <text evidence="1">Belongs to the bacterial solute-binding protein 8 family.</text>
</comment>
<dbReference type="PROSITE" id="PS50983">
    <property type="entry name" value="FE_B12_PBP"/>
    <property type="match status" value="1"/>
</dbReference>
<dbReference type="EMBL" id="FWWY01000001">
    <property type="protein sequence ID" value="SMC04411.1"/>
    <property type="molecule type" value="Genomic_DNA"/>
</dbReference>
<evidence type="ECO:0000256" key="2">
    <source>
        <dbReference type="SAM" id="SignalP"/>
    </source>
</evidence>
<dbReference type="RefSeq" id="WP_176213197.1">
    <property type="nucleotide sequence ID" value="NZ_FWWY01000001.1"/>
</dbReference>
<dbReference type="InterPro" id="IPR002491">
    <property type="entry name" value="ABC_transptr_periplasmic_BD"/>
</dbReference>
<feature type="chain" id="PRO_5039663483" evidence="2">
    <location>
        <begin position="23"/>
        <end position="321"/>
    </location>
</feature>
<dbReference type="SUPFAM" id="SSF53807">
    <property type="entry name" value="Helical backbone' metal receptor"/>
    <property type="match status" value="1"/>
</dbReference>
<keyword evidence="2" id="KW-0732">Signal</keyword>
<accession>A0A1W1WDM3</accession>
<name>A0A1W1WDM3_SULTA</name>
<gene>
    <name evidence="4" type="ORF">SAMN00768000_1641</name>
</gene>
<organism evidence="4 5">
    <name type="scientific">Sulfobacillus thermosulfidooxidans (strain DSM 9293 / VKM B-1269 / AT-1)</name>
    <dbReference type="NCBI Taxonomy" id="929705"/>
    <lineage>
        <taxon>Bacteria</taxon>
        <taxon>Bacillati</taxon>
        <taxon>Bacillota</taxon>
        <taxon>Clostridia</taxon>
        <taxon>Eubacteriales</taxon>
        <taxon>Clostridiales Family XVII. Incertae Sedis</taxon>
        <taxon>Sulfobacillus</taxon>
    </lineage>
</organism>
<evidence type="ECO:0000256" key="1">
    <source>
        <dbReference type="ARBA" id="ARBA00008814"/>
    </source>
</evidence>
<dbReference type="Proteomes" id="UP000192660">
    <property type="component" value="Unassembled WGS sequence"/>
</dbReference>
<dbReference type="PANTHER" id="PTHR30535">
    <property type="entry name" value="VITAMIN B12-BINDING PROTEIN"/>
    <property type="match status" value="1"/>
</dbReference>
<dbReference type="InterPro" id="IPR050902">
    <property type="entry name" value="ABC_Transporter_SBP"/>
</dbReference>
<dbReference type="PANTHER" id="PTHR30535:SF34">
    <property type="entry name" value="MOLYBDATE-BINDING PROTEIN MOLA"/>
    <property type="match status" value="1"/>
</dbReference>
<feature type="signal peptide" evidence="2">
    <location>
        <begin position="1"/>
        <end position="22"/>
    </location>
</feature>
<dbReference type="Gene3D" id="3.40.50.1980">
    <property type="entry name" value="Nitrogenase molybdenum iron protein domain"/>
    <property type="match status" value="2"/>
</dbReference>
<dbReference type="Pfam" id="PF01497">
    <property type="entry name" value="Peripla_BP_2"/>
    <property type="match status" value="1"/>
</dbReference>
<evidence type="ECO:0000313" key="5">
    <source>
        <dbReference type="Proteomes" id="UP000192660"/>
    </source>
</evidence>
<keyword evidence="5" id="KW-1185">Reference proteome</keyword>
<evidence type="ECO:0000259" key="3">
    <source>
        <dbReference type="PROSITE" id="PS50983"/>
    </source>
</evidence>
<reference evidence="5" key="1">
    <citation type="submission" date="2017-04" db="EMBL/GenBank/DDBJ databases">
        <authorList>
            <person name="Varghese N."/>
            <person name="Submissions S."/>
        </authorList>
    </citation>
    <scope>NUCLEOTIDE SEQUENCE [LARGE SCALE GENOMIC DNA]</scope>
    <source>
        <strain evidence="5">DSM 9293</strain>
    </source>
</reference>
<feature type="domain" description="Fe/B12 periplasmic-binding" evidence="3">
    <location>
        <begin position="57"/>
        <end position="311"/>
    </location>
</feature>
<sequence>MLNRFARALKLFGLGLSLSLLAGCGQTVTHAKAAKIHTITITDDTGRTVILTHKATRIVTIAPSNTEIALDLGLKNEIVGTDTMTFEYAPPPWESELKGLHNIGSSFPSINIKQIVATKPNLVLAIPGIKGLSALQHFHIPVIILSPQNINGVYHDIQIVGIATGRTQQAKTLISQLKTELTTLQHLVRKNTHHTPTVFLDLGQLYSAGPNSYLNNLITMAGGKNIADQFAHTAYPVLTPKQIVKANPEDIIYDPTDATAHVIATLPGFSHVRAVKDNHILAMPEPSYIDEPSPAIAMGLAELIHLLHPHVILPHDLLKDF</sequence>
<dbReference type="PROSITE" id="PS51257">
    <property type="entry name" value="PROKAR_LIPOPROTEIN"/>
    <property type="match status" value="1"/>
</dbReference>
<evidence type="ECO:0000313" key="4">
    <source>
        <dbReference type="EMBL" id="SMC04411.1"/>
    </source>
</evidence>
<dbReference type="STRING" id="28034.BFX07_01160"/>
<dbReference type="AlphaFoldDB" id="A0A1W1WDM3"/>
<protein>
    <submittedName>
        <fullName evidence="4">Iron complex transport system substrate-binding protein</fullName>
    </submittedName>
</protein>